<dbReference type="InterPro" id="IPR005013">
    <property type="entry name" value="DDOST_48_kDa_subunit"/>
</dbReference>
<protein>
    <recommendedName>
        <fullName evidence="8">Dolichyl-diphosphooligosaccharide--protein glycosyltransferase subunit WBP1</fullName>
        <shortName evidence="8">Oligosaccharyl transferase subunit WBP1</shortName>
    </recommendedName>
</protein>
<dbReference type="AlphaFoldDB" id="A0A2X0KL86"/>
<feature type="chain" id="PRO_5015800433" description="Dolichyl-diphosphooligosaccharide--protein glycosyltransferase subunit WBP1" evidence="8">
    <location>
        <begin position="27"/>
        <end position="450"/>
    </location>
</feature>
<evidence type="ECO:0000256" key="8">
    <source>
        <dbReference type="RuleBase" id="RU361142"/>
    </source>
</evidence>
<dbReference type="InterPro" id="IPR055459">
    <property type="entry name" value="OST48_MD"/>
</dbReference>
<dbReference type="EMBL" id="FMWP01000052">
    <property type="protein sequence ID" value="SCZ94339.1"/>
    <property type="molecule type" value="Genomic_DNA"/>
</dbReference>
<organism evidence="11 12">
    <name type="scientific">Microbotryum saponariae</name>
    <dbReference type="NCBI Taxonomy" id="289078"/>
    <lineage>
        <taxon>Eukaryota</taxon>
        <taxon>Fungi</taxon>
        <taxon>Dikarya</taxon>
        <taxon>Basidiomycota</taxon>
        <taxon>Pucciniomycotina</taxon>
        <taxon>Microbotryomycetes</taxon>
        <taxon>Microbotryales</taxon>
        <taxon>Microbotryaceae</taxon>
        <taxon>Microbotryum</taxon>
    </lineage>
</organism>
<gene>
    <name evidence="11" type="ORF">BZ3500_MVSOF-1268-A1-R1_CHR12-2G03830</name>
</gene>
<dbReference type="STRING" id="289078.A0A2X0KL86"/>
<comment type="similarity">
    <text evidence="3 8">Belongs to the DDOST 48 kDa subunit family.</text>
</comment>
<dbReference type="Pfam" id="PF03345">
    <property type="entry name" value="OST48_N"/>
    <property type="match status" value="1"/>
</dbReference>
<comment type="function">
    <text evidence="8">Subunit of the oligosaccharyl transferase (OST) complex that catalyzes the initial transfer of a defined glycan (Glc(3)Man(9)GlcNAc(2) in eukaryotes) from the lipid carrier dolichol-pyrophosphate to an asparagine residue within an Asn-X-Ser/Thr consensus motif in nascent polypeptide chains, the first step in protein N-glycosylation. N-glycosylation occurs cotranslationally and the complex associates with the Sec61 complex at the channel-forming translocon complex that mediates protein translocation across the endoplasmic reticulum (ER).</text>
</comment>
<dbReference type="Proteomes" id="UP000249723">
    <property type="component" value="Unassembled WGS sequence"/>
</dbReference>
<feature type="domain" description="OST48 N-terminal" evidence="9">
    <location>
        <begin position="28"/>
        <end position="289"/>
    </location>
</feature>
<keyword evidence="7 8" id="KW-0472">Membrane</keyword>
<evidence type="ECO:0000256" key="3">
    <source>
        <dbReference type="ARBA" id="ARBA00008743"/>
    </source>
</evidence>
<evidence type="ECO:0000256" key="5">
    <source>
        <dbReference type="ARBA" id="ARBA00022824"/>
    </source>
</evidence>
<comment type="subcellular location">
    <subcellularLocation>
        <location evidence="8">Endoplasmic reticulum membrane</location>
        <topology evidence="8">Single-pass type I membrane protein</topology>
    </subcellularLocation>
    <subcellularLocation>
        <location evidence="1">Membrane</location>
        <topology evidence="1">Single-pass type I membrane protein</topology>
    </subcellularLocation>
</comment>
<dbReference type="GO" id="GO:0008250">
    <property type="term" value="C:oligosaccharyltransferase complex"/>
    <property type="evidence" value="ECO:0007669"/>
    <property type="project" value="TreeGrafter"/>
</dbReference>
<dbReference type="PANTHER" id="PTHR10830">
    <property type="entry name" value="DOLICHYL-DIPHOSPHOOLIGOSACCHARIDE--PROTEIN GLYCOSYLTRANSFERASE 48 KDA SUBUNIT"/>
    <property type="match status" value="1"/>
</dbReference>
<evidence type="ECO:0000256" key="1">
    <source>
        <dbReference type="ARBA" id="ARBA00004479"/>
    </source>
</evidence>
<evidence type="ECO:0000256" key="6">
    <source>
        <dbReference type="ARBA" id="ARBA00022989"/>
    </source>
</evidence>
<sequence length="450" mass="49826">MFSKLGRYAAVLCLCHVAAQIGSVSADKVLVVLEKDLEQQDYALTWSSLEARGHELSFRDASERATSTLEASQFQHILLFAPSAKQLPEDLNAQRLVEYTQHGQNLLVALSPHVSEVWRDFAREFDLEFDDRGTRVIDHFSYDVSLDDDSSHSVIVVPLSGCRSPFVAPETSAGPPVLYRGIGHAVGRRPLATNILYAPVTSYSGDPSRVGNLADDVHLAGTSTGLVTAFQAKNNARITFVGSTDVFSDVFQSASIQSSNGLRQVDLALPNRYPRSGNTAFLSDLTRWTMQETGVIRIDATRHYRASDGQRQDLYRMGEELAYDVDLVVKDKDADLPAHLDDLQLDFTMLDPHLRVPLMISGQSIHGRNGETAVRYTTSFHAPDRHGVFTLQVDYRRPGWSFLNEKAVVSVAPSRHDEFERFITGALPYYGGALSVSVATLVLVILWTLQ</sequence>
<keyword evidence="4 8" id="KW-0812">Transmembrane</keyword>
<dbReference type="InterPro" id="IPR055457">
    <property type="entry name" value="OST48_N"/>
</dbReference>
<evidence type="ECO:0000313" key="12">
    <source>
        <dbReference type="Proteomes" id="UP000249723"/>
    </source>
</evidence>
<feature type="transmembrane region" description="Helical" evidence="8">
    <location>
        <begin position="429"/>
        <end position="449"/>
    </location>
</feature>
<comment type="pathway">
    <text evidence="2 8">Protein modification; protein glycosylation.</text>
</comment>
<name>A0A2X0KL86_9BASI</name>
<dbReference type="Pfam" id="PF23358">
    <property type="entry name" value="OST48_MD"/>
    <property type="match status" value="1"/>
</dbReference>
<keyword evidence="6 8" id="KW-1133">Transmembrane helix</keyword>
<evidence type="ECO:0000259" key="10">
    <source>
        <dbReference type="Pfam" id="PF23358"/>
    </source>
</evidence>
<feature type="signal peptide" evidence="8">
    <location>
        <begin position="1"/>
        <end position="26"/>
    </location>
</feature>
<dbReference type="GO" id="GO:0018279">
    <property type="term" value="P:protein N-linked glycosylation via asparagine"/>
    <property type="evidence" value="ECO:0007669"/>
    <property type="project" value="UniProtKB-UniRule"/>
</dbReference>
<feature type="domain" description="OST48 middle" evidence="10">
    <location>
        <begin position="303"/>
        <end position="448"/>
    </location>
</feature>
<reference evidence="12" key="1">
    <citation type="submission" date="2016-10" db="EMBL/GenBank/DDBJ databases">
        <authorList>
            <person name="Jeantristanb JTB J.-T."/>
            <person name="Ricardo R."/>
        </authorList>
    </citation>
    <scope>NUCLEOTIDE SEQUENCE [LARGE SCALE GENOMIC DNA]</scope>
</reference>
<keyword evidence="12" id="KW-1185">Reference proteome</keyword>
<dbReference type="UniPathway" id="UPA00378"/>
<keyword evidence="8" id="KW-0732">Signal</keyword>
<evidence type="ECO:0000256" key="7">
    <source>
        <dbReference type="ARBA" id="ARBA00023136"/>
    </source>
</evidence>
<keyword evidence="5 8" id="KW-0256">Endoplasmic reticulum</keyword>
<evidence type="ECO:0000259" key="9">
    <source>
        <dbReference type="Pfam" id="PF03345"/>
    </source>
</evidence>
<evidence type="ECO:0000256" key="4">
    <source>
        <dbReference type="ARBA" id="ARBA00022692"/>
    </source>
</evidence>
<proteinExistence type="inferred from homology"/>
<comment type="subunit">
    <text evidence="8">Component of the oligosaccharyltransferase (OST) complex.</text>
</comment>
<dbReference type="PANTHER" id="PTHR10830:SF0">
    <property type="entry name" value="DOLICHYL-DIPHOSPHOOLIGOSACCHARIDE--PROTEIN GLYCOSYLTRANSFERASE 48 KDA SUBUNIT"/>
    <property type="match status" value="1"/>
</dbReference>
<evidence type="ECO:0000256" key="2">
    <source>
        <dbReference type="ARBA" id="ARBA00004922"/>
    </source>
</evidence>
<evidence type="ECO:0000313" key="11">
    <source>
        <dbReference type="EMBL" id="SCZ94339.1"/>
    </source>
</evidence>
<accession>A0A2X0KL86</accession>